<evidence type="ECO:0000256" key="2">
    <source>
        <dbReference type="RuleBase" id="RU003749"/>
    </source>
</evidence>
<proteinExistence type="inferred from homology"/>
<dbReference type="Gene3D" id="3.30.750.24">
    <property type="entry name" value="STAS domain"/>
    <property type="match status" value="1"/>
</dbReference>
<sequence length="112" mass="12344">MKIKEKIENQVAVLSLSGKMMGGPETTALHDHVKGLIRDGIKRVVIDLGDVKWMNSSGMGVLMACMTTLNNEQGKLVLARVSEKVNSLLMITQLIRVFETYETVERAVAALE</sequence>
<accession>A0A7V4UFS4</accession>
<evidence type="ECO:0000259" key="3">
    <source>
        <dbReference type="PROSITE" id="PS50801"/>
    </source>
</evidence>
<dbReference type="InterPro" id="IPR003658">
    <property type="entry name" value="Anti-sigma_ant"/>
</dbReference>
<dbReference type="EMBL" id="DRQG01000154">
    <property type="protein sequence ID" value="HGY57352.1"/>
    <property type="molecule type" value="Genomic_DNA"/>
</dbReference>
<comment type="caution">
    <text evidence="4">The sequence shown here is derived from an EMBL/GenBank/DDBJ whole genome shotgun (WGS) entry which is preliminary data.</text>
</comment>
<dbReference type="PANTHER" id="PTHR33495">
    <property type="entry name" value="ANTI-SIGMA FACTOR ANTAGONIST TM_1081-RELATED-RELATED"/>
    <property type="match status" value="1"/>
</dbReference>
<dbReference type="SUPFAM" id="SSF52091">
    <property type="entry name" value="SpoIIaa-like"/>
    <property type="match status" value="1"/>
</dbReference>
<dbReference type="Pfam" id="PF01740">
    <property type="entry name" value="STAS"/>
    <property type="match status" value="1"/>
</dbReference>
<name>A0A7V4UFS4_CALAY</name>
<dbReference type="Proteomes" id="UP000885779">
    <property type="component" value="Unassembled WGS sequence"/>
</dbReference>
<gene>
    <name evidence="4" type="ORF">ENK44_16710</name>
</gene>
<dbReference type="GO" id="GO:0043856">
    <property type="term" value="F:anti-sigma factor antagonist activity"/>
    <property type="evidence" value="ECO:0007669"/>
    <property type="project" value="InterPro"/>
</dbReference>
<dbReference type="InterPro" id="IPR002645">
    <property type="entry name" value="STAS_dom"/>
</dbReference>
<evidence type="ECO:0000256" key="1">
    <source>
        <dbReference type="ARBA" id="ARBA00009013"/>
    </source>
</evidence>
<dbReference type="CDD" id="cd07043">
    <property type="entry name" value="STAS_anti-anti-sigma_factors"/>
    <property type="match status" value="1"/>
</dbReference>
<evidence type="ECO:0000313" key="4">
    <source>
        <dbReference type="EMBL" id="HGY57352.1"/>
    </source>
</evidence>
<reference evidence="4" key="1">
    <citation type="journal article" date="2020" name="mSystems">
        <title>Genome- and Community-Level Interaction Insights into Carbon Utilization and Element Cycling Functions of Hydrothermarchaeota in Hydrothermal Sediment.</title>
        <authorList>
            <person name="Zhou Z."/>
            <person name="Liu Y."/>
            <person name="Xu W."/>
            <person name="Pan J."/>
            <person name="Luo Z.H."/>
            <person name="Li M."/>
        </authorList>
    </citation>
    <scope>NUCLEOTIDE SEQUENCE [LARGE SCALE GENOMIC DNA]</scope>
    <source>
        <strain evidence="4">HyVt-577</strain>
    </source>
</reference>
<dbReference type="InterPro" id="IPR036513">
    <property type="entry name" value="STAS_dom_sf"/>
</dbReference>
<comment type="similarity">
    <text evidence="1 2">Belongs to the anti-sigma-factor antagonist family.</text>
</comment>
<feature type="domain" description="STAS" evidence="3">
    <location>
        <begin position="1"/>
        <end position="111"/>
    </location>
</feature>
<organism evidence="4">
    <name type="scientific">Caldithrix abyssi</name>
    <dbReference type="NCBI Taxonomy" id="187145"/>
    <lineage>
        <taxon>Bacteria</taxon>
        <taxon>Pseudomonadati</taxon>
        <taxon>Calditrichota</taxon>
        <taxon>Calditrichia</taxon>
        <taxon>Calditrichales</taxon>
        <taxon>Calditrichaceae</taxon>
        <taxon>Caldithrix</taxon>
    </lineage>
</organism>
<protein>
    <recommendedName>
        <fullName evidence="2">Anti-sigma factor antagonist</fullName>
    </recommendedName>
</protein>
<dbReference type="NCBIfam" id="TIGR00377">
    <property type="entry name" value="ant_ant_sig"/>
    <property type="match status" value="1"/>
</dbReference>
<dbReference type="PROSITE" id="PS50801">
    <property type="entry name" value="STAS"/>
    <property type="match status" value="1"/>
</dbReference>
<dbReference type="AlphaFoldDB" id="A0A7V4UFS4"/>